<protein>
    <submittedName>
        <fullName evidence="1">Uncharacterized protein</fullName>
    </submittedName>
</protein>
<dbReference type="EMBL" id="QZJW01000019">
    <property type="protein sequence ID" value="RJO61442.1"/>
    <property type="molecule type" value="Genomic_DNA"/>
</dbReference>
<sequence>MVVANWNRAIRKRLGEGYELVFVDLDKDPSRKDPDSRYSPAIIKIAGTEHCFPGDSVDMGGLTAICEEFKRLKNGQ</sequence>
<gene>
    <name evidence="1" type="ORF">C4544_02915</name>
</gene>
<reference evidence="1 2" key="1">
    <citation type="journal article" date="2017" name="ISME J.">
        <title>Energy and carbon metabolisms in a deep terrestrial subsurface fluid microbial community.</title>
        <authorList>
            <person name="Momper L."/>
            <person name="Jungbluth S.P."/>
            <person name="Lee M.D."/>
            <person name="Amend J.P."/>
        </authorList>
    </citation>
    <scope>NUCLEOTIDE SEQUENCE [LARGE SCALE GENOMIC DNA]</scope>
    <source>
        <strain evidence="1">SURF_29</strain>
    </source>
</reference>
<proteinExistence type="predicted"/>
<organism evidence="1 2">
    <name type="scientific">candidate division WS5 bacterium</name>
    <dbReference type="NCBI Taxonomy" id="2093353"/>
    <lineage>
        <taxon>Bacteria</taxon>
        <taxon>candidate division WS5</taxon>
    </lineage>
</organism>
<name>A0A419DED6_9BACT</name>
<dbReference type="AlphaFoldDB" id="A0A419DED6"/>
<evidence type="ECO:0000313" key="2">
    <source>
        <dbReference type="Proteomes" id="UP000285655"/>
    </source>
</evidence>
<dbReference type="Proteomes" id="UP000285655">
    <property type="component" value="Unassembled WGS sequence"/>
</dbReference>
<comment type="caution">
    <text evidence="1">The sequence shown here is derived from an EMBL/GenBank/DDBJ whole genome shotgun (WGS) entry which is preliminary data.</text>
</comment>
<accession>A0A419DED6</accession>
<evidence type="ECO:0000313" key="1">
    <source>
        <dbReference type="EMBL" id="RJO61442.1"/>
    </source>
</evidence>